<dbReference type="Gene3D" id="1.10.510.10">
    <property type="entry name" value="Transferase(Phosphotransferase) domain 1"/>
    <property type="match status" value="1"/>
</dbReference>
<evidence type="ECO:0008006" key="12">
    <source>
        <dbReference type="Google" id="ProtNLM"/>
    </source>
</evidence>
<keyword evidence="3" id="KW-0808">Transferase</keyword>
<keyword evidence="1" id="KW-0723">Serine/threonine-protein kinase</keyword>
<dbReference type="FunFam" id="3.30.200.20:FF:000222">
    <property type="entry name" value="Serine/threonine-protein kinase psk1"/>
    <property type="match status" value="1"/>
</dbReference>
<evidence type="ECO:0000256" key="1">
    <source>
        <dbReference type="ARBA" id="ARBA00022527"/>
    </source>
</evidence>
<keyword evidence="5" id="KW-0418">Kinase</keyword>
<evidence type="ECO:0000256" key="2">
    <source>
        <dbReference type="ARBA" id="ARBA00022553"/>
    </source>
</evidence>
<feature type="domain" description="AGC-kinase C-terminal" evidence="9">
    <location>
        <begin position="550"/>
        <end position="620"/>
    </location>
</feature>
<dbReference type="Pfam" id="PF00069">
    <property type="entry name" value="Pkinase"/>
    <property type="match status" value="1"/>
</dbReference>
<dbReference type="Gene3D" id="3.30.200.20">
    <property type="entry name" value="Phosphorylase Kinase, domain 1"/>
    <property type="match status" value="1"/>
</dbReference>
<dbReference type="GO" id="GO:0005524">
    <property type="term" value="F:ATP binding"/>
    <property type="evidence" value="ECO:0007669"/>
    <property type="project" value="UniProtKB-KW"/>
</dbReference>
<dbReference type="OrthoDB" id="63267at2759"/>
<dbReference type="OMA" id="DEDNPCR"/>
<dbReference type="PROSITE" id="PS50011">
    <property type="entry name" value="PROTEIN_KINASE_DOM"/>
    <property type="match status" value="1"/>
</dbReference>
<dbReference type="RefSeq" id="XP_007786400.1">
    <property type="nucleotide sequence ID" value="XM_007788210.1"/>
</dbReference>
<feature type="region of interest" description="Disordered" evidence="7">
    <location>
        <begin position="186"/>
        <end position="224"/>
    </location>
</feature>
<feature type="region of interest" description="Disordered" evidence="7">
    <location>
        <begin position="103"/>
        <end position="172"/>
    </location>
</feature>
<gene>
    <name evidence="10" type="ORF">EPUS_04298</name>
</gene>
<feature type="region of interest" description="Disordered" evidence="7">
    <location>
        <begin position="1"/>
        <end position="40"/>
    </location>
</feature>
<dbReference type="PROSITE" id="PS51285">
    <property type="entry name" value="AGC_KINASE_CTER"/>
    <property type="match status" value="1"/>
</dbReference>
<accession>U1GVW4</accession>
<dbReference type="PROSITE" id="PS00108">
    <property type="entry name" value="PROTEIN_KINASE_ST"/>
    <property type="match status" value="1"/>
</dbReference>
<dbReference type="AlphaFoldDB" id="U1GVW4"/>
<dbReference type="SUPFAM" id="SSF56112">
    <property type="entry name" value="Protein kinase-like (PK-like)"/>
    <property type="match status" value="1"/>
</dbReference>
<feature type="compositionally biased region" description="Low complexity" evidence="7">
    <location>
        <begin position="203"/>
        <end position="216"/>
    </location>
</feature>
<proteinExistence type="predicted"/>
<dbReference type="InterPro" id="IPR045270">
    <property type="entry name" value="STKc_AGC"/>
</dbReference>
<dbReference type="Proteomes" id="UP000019373">
    <property type="component" value="Unassembled WGS sequence"/>
</dbReference>
<keyword evidence="6" id="KW-0067">ATP-binding</keyword>
<evidence type="ECO:0000313" key="11">
    <source>
        <dbReference type="Proteomes" id="UP000019373"/>
    </source>
</evidence>
<evidence type="ECO:0000256" key="4">
    <source>
        <dbReference type="ARBA" id="ARBA00022741"/>
    </source>
</evidence>
<dbReference type="HOGENOM" id="CLU_000288_63_37_1"/>
<keyword evidence="2" id="KW-0597">Phosphoprotein</keyword>
<evidence type="ECO:0000256" key="6">
    <source>
        <dbReference type="ARBA" id="ARBA00022840"/>
    </source>
</evidence>
<dbReference type="InterPro" id="IPR000961">
    <property type="entry name" value="AGC-kinase_C"/>
</dbReference>
<dbReference type="PANTHER" id="PTHR24351">
    <property type="entry name" value="RIBOSOMAL PROTEIN S6 KINASE"/>
    <property type="match status" value="1"/>
</dbReference>
<dbReference type="SMART" id="SM00133">
    <property type="entry name" value="S_TK_X"/>
    <property type="match status" value="1"/>
</dbReference>
<evidence type="ECO:0000259" key="8">
    <source>
        <dbReference type="PROSITE" id="PS50011"/>
    </source>
</evidence>
<reference evidence="11" key="1">
    <citation type="journal article" date="2014" name="BMC Genomics">
        <title>Genome characteristics reveal the impact of lichenization on lichen-forming fungus Endocarpon pusillum Hedwig (Verrucariales, Ascomycota).</title>
        <authorList>
            <person name="Wang Y.-Y."/>
            <person name="Liu B."/>
            <person name="Zhang X.-Y."/>
            <person name="Zhou Q.-M."/>
            <person name="Zhang T."/>
            <person name="Li H."/>
            <person name="Yu Y.-F."/>
            <person name="Zhang X.-L."/>
            <person name="Hao X.-Y."/>
            <person name="Wang M."/>
            <person name="Wang L."/>
            <person name="Wei J.-C."/>
        </authorList>
    </citation>
    <scope>NUCLEOTIDE SEQUENCE [LARGE SCALE GENOMIC DNA]</scope>
    <source>
        <strain evidence="11">Z07020 / HMAS-L-300199</strain>
    </source>
</reference>
<organism evidence="10 11">
    <name type="scientific">Endocarpon pusillum (strain Z07020 / HMAS-L-300199)</name>
    <name type="common">Lichen-forming fungus</name>
    <dbReference type="NCBI Taxonomy" id="1263415"/>
    <lineage>
        <taxon>Eukaryota</taxon>
        <taxon>Fungi</taxon>
        <taxon>Dikarya</taxon>
        <taxon>Ascomycota</taxon>
        <taxon>Pezizomycotina</taxon>
        <taxon>Eurotiomycetes</taxon>
        <taxon>Chaetothyriomycetidae</taxon>
        <taxon>Verrucariales</taxon>
        <taxon>Verrucariaceae</taxon>
        <taxon>Endocarpon</taxon>
    </lineage>
</organism>
<evidence type="ECO:0000256" key="3">
    <source>
        <dbReference type="ARBA" id="ARBA00022679"/>
    </source>
</evidence>
<feature type="compositionally biased region" description="Basic and acidic residues" evidence="7">
    <location>
        <begin position="30"/>
        <end position="39"/>
    </location>
</feature>
<evidence type="ECO:0000313" key="10">
    <source>
        <dbReference type="EMBL" id="ERF76221.1"/>
    </source>
</evidence>
<dbReference type="InterPro" id="IPR011009">
    <property type="entry name" value="Kinase-like_dom_sf"/>
</dbReference>
<keyword evidence="4" id="KW-0547">Nucleotide-binding</keyword>
<dbReference type="eggNOG" id="KOG0598">
    <property type="taxonomic scope" value="Eukaryota"/>
</dbReference>
<evidence type="ECO:0000256" key="5">
    <source>
        <dbReference type="ARBA" id="ARBA00022777"/>
    </source>
</evidence>
<feature type="compositionally biased region" description="Polar residues" evidence="7">
    <location>
        <begin position="8"/>
        <end position="29"/>
    </location>
</feature>
<feature type="compositionally biased region" description="Basic and acidic residues" evidence="7">
    <location>
        <begin position="74"/>
        <end position="91"/>
    </location>
</feature>
<dbReference type="GO" id="GO:0004674">
    <property type="term" value="F:protein serine/threonine kinase activity"/>
    <property type="evidence" value="ECO:0007669"/>
    <property type="project" value="UniProtKB-KW"/>
</dbReference>
<dbReference type="GeneID" id="19239329"/>
<feature type="domain" description="Protein kinase" evidence="8">
    <location>
        <begin position="275"/>
        <end position="549"/>
    </location>
</feature>
<sequence>MSFRDHSAYSSPQVLEPSSTLTLTSNLMEDQTKMARAAEPDNIESVVTGLGVSDVLGDEPQITPIRARSPPTDKNARDQSKIIMEEPEAGRGRVEVVRAGAALSAKAAKKKRRKQNMEKASPALSTIRGFTPGDSGAEESAHARGSPKVKSPVPRPPPLAGASPGIRPASPAVSSLKLQLDALNLGSRPGSRSASLARSKLGSETPSSEISTTSETGTEDDSTSDMISYEVPLDQDFVNPFLSESTNPKPSSLSTICPDQRASSMMTRKMTAADFTTLKCLGKGTFGTVHLVKQHSSNRLFAQKQFRKASLTVHKKLVEQTKTERSILESVNRHPFIVNLYYAFQDCEKLYLILEYAQGGELFHHLEMEKFFGEDVAAFYMAEMVLALDHLHHNVGVIYRDLKPENCLLDSEGHLLLTDFGLSKVAVEDPSTPGSSRCNSTGIGTIEYMAPEVIRGSELSSIGPGYGKQCDWWSLGALGFDLLTGSPPFGGNNYTKIQQNIVKQKLSLPYFLSPDAKDLLTRLLRKEPNKRLGAKGKPDVAIMKKHRFFRKIDWVKLERRELEPPIRPLITDPELAENFSTEFTNLGVSPIRERFTGGLSSTDPFGGFSYVASSSLLEAGYLGEGDDI</sequence>
<keyword evidence="11" id="KW-1185">Reference proteome</keyword>
<evidence type="ECO:0000259" key="9">
    <source>
        <dbReference type="PROSITE" id="PS51285"/>
    </source>
</evidence>
<dbReference type="InterPro" id="IPR008271">
    <property type="entry name" value="Ser/Thr_kinase_AS"/>
</dbReference>
<evidence type="ECO:0000256" key="7">
    <source>
        <dbReference type="SAM" id="MobiDB-lite"/>
    </source>
</evidence>
<protein>
    <recommendedName>
        <fullName evidence="12">Serine/threonine-protein kinase psk1</fullName>
    </recommendedName>
</protein>
<dbReference type="EMBL" id="KE720772">
    <property type="protein sequence ID" value="ERF76221.1"/>
    <property type="molecule type" value="Genomic_DNA"/>
</dbReference>
<dbReference type="CDD" id="cd05123">
    <property type="entry name" value="STKc_AGC"/>
    <property type="match status" value="1"/>
</dbReference>
<feature type="region of interest" description="Disordered" evidence="7">
    <location>
        <begin position="54"/>
        <end position="91"/>
    </location>
</feature>
<dbReference type="InterPro" id="IPR000719">
    <property type="entry name" value="Prot_kinase_dom"/>
</dbReference>
<dbReference type="SMART" id="SM00220">
    <property type="entry name" value="S_TKc"/>
    <property type="match status" value="1"/>
</dbReference>
<dbReference type="FunFam" id="1.10.510.10:FF:000048">
    <property type="entry name" value="Protein kinase C"/>
    <property type="match status" value="1"/>
</dbReference>
<name>U1GVW4_ENDPU</name>